<dbReference type="InterPro" id="IPR036812">
    <property type="entry name" value="NAD(P)_OxRdtase_dom_sf"/>
</dbReference>
<evidence type="ECO:0000259" key="1">
    <source>
        <dbReference type="Pfam" id="PF00248"/>
    </source>
</evidence>
<dbReference type="PATRIC" id="fig|1698259.3.peg.1085"/>
<dbReference type="PANTHER" id="PTHR43312:SF2">
    <property type="entry name" value="OXIDOREDUCTASE"/>
    <property type="match status" value="1"/>
</dbReference>
<proteinExistence type="predicted"/>
<feature type="domain" description="NADP-dependent oxidoreductase" evidence="1">
    <location>
        <begin position="17"/>
        <end position="88"/>
    </location>
</feature>
<sequence length="93" mass="10454">MQYREFSGSIDWEPAALGFGMMRLPTIGDESSNIDEEEAMEMVKYAIDHGVNYIDTAWPYHEGESGKFVGKALDKLGDEYRNSVRLATISGEQ</sequence>
<comment type="caution">
    <text evidence="2">The sequence shown here is derived from an EMBL/GenBank/DDBJ whole genome shotgun (WGS) entry which is preliminary data.</text>
</comment>
<evidence type="ECO:0000313" key="3">
    <source>
        <dbReference type="Proteomes" id="UP000070163"/>
    </source>
</evidence>
<dbReference type="PANTHER" id="PTHR43312">
    <property type="entry name" value="D-THREO-ALDOSE 1-DEHYDROGENASE"/>
    <property type="match status" value="1"/>
</dbReference>
<dbReference type="InterPro" id="IPR023210">
    <property type="entry name" value="NADP_OxRdtase_dom"/>
</dbReference>
<name>A0A133U8N6_9EURY</name>
<keyword evidence="3" id="KW-1185">Reference proteome</keyword>
<dbReference type="EMBL" id="LHXJ01000045">
    <property type="protein sequence ID" value="KXA90561.1"/>
    <property type="molecule type" value="Genomic_DNA"/>
</dbReference>
<dbReference type="Pfam" id="PF00248">
    <property type="entry name" value="Aldo_ket_red"/>
    <property type="match status" value="1"/>
</dbReference>
<protein>
    <recommendedName>
        <fullName evidence="1">NADP-dependent oxidoreductase domain-containing protein</fullName>
    </recommendedName>
</protein>
<accession>A0A133U8N6</accession>
<dbReference type="AlphaFoldDB" id="A0A133U8N6"/>
<dbReference type="SUPFAM" id="SSF51430">
    <property type="entry name" value="NAD(P)-linked oxidoreductase"/>
    <property type="match status" value="1"/>
</dbReference>
<dbReference type="Gene3D" id="3.20.20.100">
    <property type="entry name" value="NADP-dependent oxidoreductase domain"/>
    <property type="match status" value="1"/>
</dbReference>
<gene>
    <name evidence="2" type="ORF">AKJ57_04060</name>
</gene>
<dbReference type="InterPro" id="IPR053135">
    <property type="entry name" value="AKR2_Oxidoreductase"/>
</dbReference>
<evidence type="ECO:0000313" key="2">
    <source>
        <dbReference type="EMBL" id="KXA90561.1"/>
    </source>
</evidence>
<organism evidence="2 3">
    <name type="scientific">candidate division MSBL1 archaeon SCGC-AAA259A05</name>
    <dbReference type="NCBI Taxonomy" id="1698259"/>
    <lineage>
        <taxon>Archaea</taxon>
        <taxon>Methanobacteriati</taxon>
        <taxon>Methanobacteriota</taxon>
        <taxon>candidate division MSBL1</taxon>
    </lineage>
</organism>
<reference evidence="2 3" key="1">
    <citation type="journal article" date="2016" name="Sci. Rep.">
        <title>Metabolic traits of an uncultured archaeal lineage -MSBL1- from brine pools of the Red Sea.</title>
        <authorList>
            <person name="Mwirichia R."/>
            <person name="Alam I."/>
            <person name="Rashid M."/>
            <person name="Vinu M."/>
            <person name="Ba-Alawi W."/>
            <person name="Anthony Kamau A."/>
            <person name="Kamanda Ngugi D."/>
            <person name="Goker M."/>
            <person name="Klenk H.P."/>
            <person name="Bajic V."/>
            <person name="Stingl U."/>
        </authorList>
    </citation>
    <scope>NUCLEOTIDE SEQUENCE [LARGE SCALE GENOMIC DNA]</scope>
    <source>
        <strain evidence="2">SCGC-AAA259A05</strain>
    </source>
</reference>
<dbReference type="Proteomes" id="UP000070163">
    <property type="component" value="Unassembled WGS sequence"/>
</dbReference>